<keyword evidence="4" id="KW-0732">Signal</keyword>
<dbReference type="Pfam" id="PF16822">
    <property type="entry name" value="ALGX"/>
    <property type="match status" value="1"/>
</dbReference>
<accession>A0A515EKA5</accession>
<evidence type="ECO:0000256" key="3">
    <source>
        <dbReference type="ARBA" id="ARBA00022679"/>
    </source>
</evidence>
<evidence type="ECO:0000313" key="8">
    <source>
        <dbReference type="EMBL" id="QDL53092.1"/>
    </source>
</evidence>
<keyword evidence="8" id="KW-0132">Cell division</keyword>
<proteinExistence type="predicted"/>
<evidence type="ECO:0000256" key="1">
    <source>
        <dbReference type="ARBA" id="ARBA00004418"/>
    </source>
</evidence>
<dbReference type="GO" id="GO:0042597">
    <property type="term" value="C:periplasmic space"/>
    <property type="evidence" value="ECO:0007669"/>
    <property type="project" value="UniProtKB-SubCell"/>
</dbReference>
<keyword evidence="3" id="KW-0808">Transferase</keyword>
<sequence length="381" mass="41876">MSNPSTEALPKAGLVFQHHHFAAGCFSIAMLAGAWQVAQSVVKVEWDKLPNTVLDFREGRLTGTLEKKIDHQMPLRPTLIAYANAGRYMITGGGGDQVRIGEDNWLFLTEELRFEKDAQAHLNARVDMLASAAQQLKAQGIPLVIALVPDKARIYAQHLGYASYPDFNASRYSQSLDLLRKKGVPTVDLLTALSQGAAQNEVYYRTDTHWNQEGGSIAAKAIANEVKKLAIDAEITTFQTLETGPRTERPGDIIRLMSLDTVPAALRPRSDFEVPVATRQSSKDASGGLFGEASVPIVLIGTSYSMRGNFAGYLQEALSLKVLNAAKEGGGFLQAATTYFGDDSFKQNKPKLIVWEVPERFLYSKLEKENTWVQDVGLTQK</sequence>
<dbReference type="GO" id="GO:0016788">
    <property type="term" value="F:hydrolase activity, acting on ester bonds"/>
    <property type="evidence" value="ECO:0007669"/>
    <property type="project" value="UniProtKB-ARBA"/>
</dbReference>
<comment type="subcellular location">
    <subcellularLocation>
        <location evidence="1">Periplasm</location>
    </subcellularLocation>
</comment>
<keyword evidence="5" id="KW-0574">Periplasm</keyword>
<keyword evidence="9" id="KW-1185">Reference proteome</keyword>
<dbReference type="InterPro" id="IPR031811">
    <property type="entry name" value="ALGX/ALGJ_SGNH-like"/>
</dbReference>
<dbReference type="AlphaFoldDB" id="A0A515EKA5"/>
<dbReference type="UniPathway" id="UPA00286"/>
<dbReference type="GO" id="GO:0016740">
    <property type="term" value="F:transferase activity"/>
    <property type="evidence" value="ECO:0007669"/>
    <property type="project" value="UniProtKB-KW"/>
</dbReference>
<evidence type="ECO:0000256" key="4">
    <source>
        <dbReference type="ARBA" id="ARBA00022729"/>
    </source>
</evidence>
<gene>
    <name evidence="8" type="ORF">EXZ61_02295</name>
</gene>
<dbReference type="Gene3D" id="3.40.50.1110">
    <property type="entry name" value="SGNH hydrolase"/>
    <property type="match status" value="1"/>
</dbReference>
<evidence type="ECO:0000259" key="7">
    <source>
        <dbReference type="Pfam" id="PF16822"/>
    </source>
</evidence>
<reference evidence="9" key="2">
    <citation type="journal article" date="2020" name="Int. J. Syst. Evol. Microbiol.">
        <title>Genomic insights into a novel species Rhodoferax aquaticus sp. nov., isolated from freshwater.</title>
        <authorList>
            <person name="Li T."/>
            <person name="Zhuo Y."/>
            <person name="Jin C.Z."/>
            <person name="Wu X."/>
            <person name="Ko S.R."/>
            <person name="Jin F.J."/>
            <person name="Ahn C.Y."/>
            <person name="Oh H.M."/>
            <person name="Lee H.G."/>
            <person name="Jin L."/>
        </authorList>
    </citation>
    <scope>NUCLEOTIDE SEQUENCE [LARGE SCALE GENOMIC DNA]</scope>
    <source>
        <strain evidence="9">Gr-4</strain>
    </source>
</reference>
<comment type="pathway">
    <text evidence="2">Glycan biosynthesis; alginate biosynthesis.</text>
</comment>
<reference evidence="9" key="1">
    <citation type="submission" date="2019-02" db="EMBL/GenBank/DDBJ databases">
        <title>Complete genome sequence of Rhodoferax sp. Gr-4.</title>
        <authorList>
            <person name="Jin L."/>
        </authorList>
    </citation>
    <scope>NUCLEOTIDE SEQUENCE [LARGE SCALE GENOMIC DNA]</scope>
    <source>
        <strain evidence="9">Gr-4</strain>
    </source>
</reference>
<name>A0A515EKA5_9BURK</name>
<evidence type="ECO:0000313" key="9">
    <source>
        <dbReference type="Proteomes" id="UP000317365"/>
    </source>
</evidence>
<keyword evidence="8" id="KW-0131">Cell cycle</keyword>
<dbReference type="GO" id="GO:0042121">
    <property type="term" value="P:alginic acid biosynthetic process"/>
    <property type="evidence" value="ECO:0007669"/>
    <property type="project" value="UniProtKB-UniPathway"/>
</dbReference>
<evidence type="ECO:0000256" key="2">
    <source>
        <dbReference type="ARBA" id="ARBA00005182"/>
    </source>
</evidence>
<keyword evidence="6" id="KW-0016">Alginate biosynthesis</keyword>
<feature type="domain" description="AlgX/AlgJ SGNH hydrolase-like" evidence="7">
    <location>
        <begin position="98"/>
        <end position="359"/>
    </location>
</feature>
<evidence type="ECO:0000256" key="6">
    <source>
        <dbReference type="ARBA" id="ARBA00022841"/>
    </source>
</evidence>
<dbReference type="GO" id="GO:0051301">
    <property type="term" value="P:cell division"/>
    <property type="evidence" value="ECO:0007669"/>
    <property type="project" value="UniProtKB-KW"/>
</dbReference>
<evidence type="ECO:0000256" key="5">
    <source>
        <dbReference type="ARBA" id="ARBA00022764"/>
    </source>
</evidence>
<protein>
    <submittedName>
        <fullName evidence="8">Cell division protein FtsQ</fullName>
    </submittedName>
</protein>
<dbReference type="KEGG" id="rhg:EXZ61_02295"/>
<dbReference type="Proteomes" id="UP000317365">
    <property type="component" value="Chromosome"/>
</dbReference>
<dbReference type="EMBL" id="CP036282">
    <property type="protein sequence ID" value="QDL53092.1"/>
    <property type="molecule type" value="Genomic_DNA"/>
</dbReference>
<dbReference type="SUPFAM" id="SSF52266">
    <property type="entry name" value="SGNH hydrolase"/>
    <property type="match status" value="1"/>
</dbReference>
<dbReference type="InterPro" id="IPR036514">
    <property type="entry name" value="SGNH_hydro_sf"/>
</dbReference>
<organism evidence="8 9">
    <name type="scientific">Rhodoferax aquaticus</name>
    <dbReference type="NCBI Taxonomy" id="2527691"/>
    <lineage>
        <taxon>Bacteria</taxon>
        <taxon>Pseudomonadati</taxon>
        <taxon>Pseudomonadota</taxon>
        <taxon>Betaproteobacteria</taxon>
        <taxon>Burkholderiales</taxon>
        <taxon>Comamonadaceae</taxon>
        <taxon>Rhodoferax</taxon>
    </lineage>
</organism>
<dbReference type="RefSeq" id="WP_142808630.1">
    <property type="nucleotide sequence ID" value="NZ_CP036282.1"/>
</dbReference>